<gene>
    <name evidence="1" type="ORF">G2W53_003557</name>
</gene>
<reference evidence="1" key="1">
    <citation type="submission" date="2020-09" db="EMBL/GenBank/DDBJ databases">
        <title>Genome-Enabled Discovery of Anthraquinone Biosynthesis in Senna tora.</title>
        <authorList>
            <person name="Kang S.-H."/>
            <person name="Pandey R.P."/>
            <person name="Lee C.-M."/>
            <person name="Sim J.-S."/>
            <person name="Jeong J.-T."/>
            <person name="Choi B.-S."/>
            <person name="Jung M."/>
            <person name="Ginzburg D."/>
            <person name="Zhao K."/>
            <person name="Won S.Y."/>
            <person name="Oh T.-J."/>
            <person name="Yu Y."/>
            <person name="Kim N.-H."/>
            <person name="Lee O.R."/>
            <person name="Lee T.-H."/>
            <person name="Bashyal P."/>
            <person name="Kim T.-S."/>
            <person name="Lee W.-H."/>
            <person name="Kawkins C."/>
            <person name="Kim C.-K."/>
            <person name="Kim J.S."/>
            <person name="Ahn B.O."/>
            <person name="Rhee S.Y."/>
            <person name="Sohng J.K."/>
        </authorList>
    </citation>
    <scope>NUCLEOTIDE SEQUENCE</scope>
    <source>
        <tissue evidence="1">Leaf</tissue>
    </source>
</reference>
<organism evidence="1 2">
    <name type="scientific">Senna tora</name>
    <dbReference type="NCBI Taxonomy" id="362788"/>
    <lineage>
        <taxon>Eukaryota</taxon>
        <taxon>Viridiplantae</taxon>
        <taxon>Streptophyta</taxon>
        <taxon>Embryophyta</taxon>
        <taxon>Tracheophyta</taxon>
        <taxon>Spermatophyta</taxon>
        <taxon>Magnoliopsida</taxon>
        <taxon>eudicotyledons</taxon>
        <taxon>Gunneridae</taxon>
        <taxon>Pentapetalae</taxon>
        <taxon>rosids</taxon>
        <taxon>fabids</taxon>
        <taxon>Fabales</taxon>
        <taxon>Fabaceae</taxon>
        <taxon>Caesalpinioideae</taxon>
        <taxon>Cassia clade</taxon>
        <taxon>Senna</taxon>
    </lineage>
</organism>
<protein>
    <submittedName>
        <fullName evidence="1">Uncharacterized protein</fullName>
    </submittedName>
</protein>
<dbReference type="Proteomes" id="UP000634136">
    <property type="component" value="Unassembled WGS sequence"/>
</dbReference>
<dbReference type="EMBL" id="JAAIUW010000002">
    <property type="protein sequence ID" value="KAF7841259.1"/>
    <property type="molecule type" value="Genomic_DNA"/>
</dbReference>
<dbReference type="AlphaFoldDB" id="A0A835CGI6"/>
<name>A0A835CGI6_9FABA</name>
<comment type="caution">
    <text evidence="1">The sequence shown here is derived from an EMBL/GenBank/DDBJ whole genome shotgun (WGS) entry which is preliminary data.</text>
</comment>
<evidence type="ECO:0000313" key="2">
    <source>
        <dbReference type="Proteomes" id="UP000634136"/>
    </source>
</evidence>
<proteinExistence type="predicted"/>
<evidence type="ECO:0000313" key="1">
    <source>
        <dbReference type="EMBL" id="KAF7841259.1"/>
    </source>
</evidence>
<keyword evidence="2" id="KW-1185">Reference proteome</keyword>
<accession>A0A835CGI6</accession>
<sequence length="57" mass="6650">MVEVGGWVEVVRFWWLRRGWRGVWFGGAAMEVEVVGKKKKRLEREGTVLGREKEEGC</sequence>